<dbReference type="CDD" id="cd01098">
    <property type="entry name" value="PAN_AP_plant"/>
    <property type="match status" value="1"/>
</dbReference>
<keyword evidence="4 8" id="KW-1133">Transmembrane helix</keyword>
<dbReference type="SUPFAM" id="SSF51110">
    <property type="entry name" value="alpha-D-mannose-specific plant lectins"/>
    <property type="match status" value="1"/>
</dbReference>
<comment type="subcellular location">
    <subcellularLocation>
        <location evidence="1">Membrane</location>
        <topology evidence="1">Single-pass membrane protein</topology>
    </subcellularLocation>
</comment>
<dbReference type="PROSITE" id="PS50948">
    <property type="entry name" value="PAN"/>
    <property type="match status" value="1"/>
</dbReference>
<dbReference type="AlphaFoldDB" id="A0AAU9P6X6"/>
<comment type="caution">
    <text evidence="12">The sequence shown here is derived from an EMBL/GenBank/DDBJ whole genome shotgun (WGS) entry which is preliminary data.</text>
</comment>
<feature type="chain" id="PRO_5043628064" description="Bulb-type lectin domain-containing protein" evidence="9">
    <location>
        <begin position="21"/>
        <end position="599"/>
    </location>
</feature>
<evidence type="ECO:0000256" key="8">
    <source>
        <dbReference type="SAM" id="Phobius"/>
    </source>
</evidence>
<evidence type="ECO:0000256" key="5">
    <source>
        <dbReference type="ARBA" id="ARBA00023136"/>
    </source>
</evidence>
<accession>A0AAU9P6X6</accession>
<reference evidence="12 13" key="1">
    <citation type="submission" date="2022-01" db="EMBL/GenBank/DDBJ databases">
        <authorList>
            <person name="Xiong W."/>
            <person name="Schranz E."/>
        </authorList>
    </citation>
    <scope>NUCLEOTIDE SEQUENCE [LARGE SCALE GENOMIC DNA]</scope>
</reference>
<name>A0AAU9P6X6_9ASTR</name>
<dbReference type="Pfam" id="PF01453">
    <property type="entry name" value="B_lectin"/>
    <property type="match status" value="1"/>
</dbReference>
<keyword evidence="3 9" id="KW-0732">Signal</keyword>
<gene>
    <name evidence="12" type="ORF">LVIROSA_LOCUS31558</name>
</gene>
<dbReference type="InterPro" id="IPR000858">
    <property type="entry name" value="S_locus_glycoprot_dom"/>
</dbReference>
<dbReference type="EMBL" id="CAKMRJ010005523">
    <property type="protein sequence ID" value="CAH1445820.1"/>
    <property type="molecule type" value="Genomic_DNA"/>
</dbReference>
<evidence type="ECO:0000256" key="9">
    <source>
        <dbReference type="SAM" id="SignalP"/>
    </source>
</evidence>
<feature type="transmembrane region" description="Helical" evidence="8">
    <location>
        <begin position="458"/>
        <end position="483"/>
    </location>
</feature>
<dbReference type="InterPro" id="IPR003609">
    <property type="entry name" value="Pan_app"/>
</dbReference>
<feature type="signal peptide" evidence="9">
    <location>
        <begin position="1"/>
        <end position="20"/>
    </location>
</feature>
<dbReference type="CDD" id="cd00053">
    <property type="entry name" value="EGF"/>
    <property type="match status" value="1"/>
</dbReference>
<evidence type="ECO:0000256" key="7">
    <source>
        <dbReference type="ARBA" id="ARBA00023180"/>
    </source>
</evidence>
<evidence type="ECO:0000256" key="2">
    <source>
        <dbReference type="ARBA" id="ARBA00022692"/>
    </source>
</evidence>
<dbReference type="CDD" id="cd00028">
    <property type="entry name" value="B_lectin"/>
    <property type="match status" value="1"/>
</dbReference>
<feature type="domain" description="Apple" evidence="11">
    <location>
        <begin position="337"/>
        <end position="424"/>
    </location>
</feature>
<evidence type="ECO:0000313" key="13">
    <source>
        <dbReference type="Proteomes" id="UP001157418"/>
    </source>
</evidence>
<evidence type="ECO:0000259" key="11">
    <source>
        <dbReference type="PROSITE" id="PS50948"/>
    </source>
</evidence>
<dbReference type="FunFam" id="2.90.10.10:FF:000007">
    <property type="entry name" value="Serine/threonine-protein kinase"/>
    <property type="match status" value="1"/>
</dbReference>
<keyword evidence="7" id="KW-0325">Glycoprotein</keyword>
<dbReference type="InterPro" id="IPR001480">
    <property type="entry name" value="Bulb-type_lectin_dom"/>
</dbReference>
<dbReference type="PANTHER" id="PTHR47974:SF4">
    <property type="entry name" value="RECEPTOR-LIKE SERINE_THREONINE-PROTEIN KINASE"/>
    <property type="match status" value="1"/>
</dbReference>
<dbReference type="GO" id="GO:0016020">
    <property type="term" value="C:membrane"/>
    <property type="evidence" value="ECO:0007669"/>
    <property type="project" value="UniProtKB-SubCell"/>
</dbReference>
<dbReference type="PROSITE" id="PS50927">
    <property type="entry name" value="BULB_LECTIN"/>
    <property type="match status" value="1"/>
</dbReference>
<evidence type="ECO:0000313" key="12">
    <source>
        <dbReference type="EMBL" id="CAH1445820.1"/>
    </source>
</evidence>
<protein>
    <recommendedName>
        <fullName evidence="14">Bulb-type lectin domain-containing protein</fullName>
    </recommendedName>
</protein>
<feature type="domain" description="Bulb-type lectin" evidence="10">
    <location>
        <begin position="23"/>
        <end position="151"/>
    </location>
</feature>
<dbReference type="Pfam" id="PF08276">
    <property type="entry name" value="PAN_2"/>
    <property type="match status" value="1"/>
</dbReference>
<dbReference type="Gene3D" id="1.10.510.10">
    <property type="entry name" value="Transferase(Phosphotransferase) domain 1"/>
    <property type="match status" value="1"/>
</dbReference>
<evidence type="ECO:0000256" key="1">
    <source>
        <dbReference type="ARBA" id="ARBA00004167"/>
    </source>
</evidence>
<dbReference type="Pfam" id="PF00954">
    <property type="entry name" value="S_locus_glycop"/>
    <property type="match status" value="1"/>
</dbReference>
<sequence>MREIFLLLILLLLFCSSIKSSSSSSRNIHDHLQKGSSLSVDDSSDVIRSPDNSYTCGFYGFQSNAYWFAIWFTNSKDRTVVWSANRNTPVNGRGSKLTFRRNGAMVLTDVDGMVVWETNTTSTDVNRAVLLNTGNLVLQNQKGQILWQSFDYPTDTLLPYQTLTKSKSLISALRRGSLESGNIVLSYNSINVLTLTYDGPEISSVYWPSPDPGFNVWSYGRTSYNSSRIAAFDDFGEFRSSDRWQFSALDMGIGIRRRLTMDYDGNLRFYSLNESTGLWSISWQAIAQPCSVHGICGRNGICDNGVLQSECSCPPNHQWTNPADLSQGCKPTFNTTCSNSTKFGFSEVPYTDYYGFDLDYFTPITLDACKDICLGDCRCIAFSYRITGAGLCFIKSALFNGFRSPNFPGSIYLKVPIDMETRESVSTLTSSNTTCVEVVTVMVGSPSMYQSSGKKVKWVYPFSFVIGIGVVEALVIFLGWWIFFKKNAILTNLEEGYRMVSSQFRGFTYQELVKATQNFKGGEEEETELMRFVRVMKTKLQGEEMDLWVEEIIDSRLGGLFSRKQAAKLVEIGISCVEEDRNKRPTMDSVVQDLIDCES</sequence>
<organism evidence="12 13">
    <name type="scientific">Lactuca virosa</name>
    <dbReference type="NCBI Taxonomy" id="75947"/>
    <lineage>
        <taxon>Eukaryota</taxon>
        <taxon>Viridiplantae</taxon>
        <taxon>Streptophyta</taxon>
        <taxon>Embryophyta</taxon>
        <taxon>Tracheophyta</taxon>
        <taxon>Spermatophyta</taxon>
        <taxon>Magnoliopsida</taxon>
        <taxon>eudicotyledons</taxon>
        <taxon>Gunneridae</taxon>
        <taxon>Pentapetalae</taxon>
        <taxon>asterids</taxon>
        <taxon>campanulids</taxon>
        <taxon>Asterales</taxon>
        <taxon>Asteraceae</taxon>
        <taxon>Cichorioideae</taxon>
        <taxon>Cichorieae</taxon>
        <taxon>Lactucinae</taxon>
        <taxon>Lactuca</taxon>
    </lineage>
</organism>
<evidence type="ECO:0008006" key="14">
    <source>
        <dbReference type="Google" id="ProtNLM"/>
    </source>
</evidence>
<evidence type="ECO:0000256" key="6">
    <source>
        <dbReference type="ARBA" id="ARBA00023157"/>
    </source>
</evidence>
<dbReference type="SMART" id="SM00108">
    <property type="entry name" value="B_lectin"/>
    <property type="match status" value="1"/>
</dbReference>
<evidence type="ECO:0000259" key="10">
    <source>
        <dbReference type="PROSITE" id="PS50927"/>
    </source>
</evidence>
<dbReference type="InterPro" id="IPR036426">
    <property type="entry name" value="Bulb-type_lectin_dom_sf"/>
</dbReference>
<proteinExistence type="predicted"/>
<keyword evidence="5 8" id="KW-0472">Membrane</keyword>
<dbReference type="PANTHER" id="PTHR47974">
    <property type="entry name" value="OS07G0415500 PROTEIN"/>
    <property type="match status" value="1"/>
</dbReference>
<dbReference type="Proteomes" id="UP001157418">
    <property type="component" value="Unassembled WGS sequence"/>
</dbReference>
<keyword evidence="2 8" id="KW-0812">Transmembrane</keyword>
<dbReference type="GO" id="GO:0048544">
    <property type="term" value="P:recognition of pollen"/>
    <property type="evidence" value="ECO:0007669"/>
    <property type="project" value="InterPro"/>
</dbReference>
<dbReference type="Gene3D" id="2.90.10.10">
    <property type="entry name" value="Bulb-type lectin domain"/>
    <property type="match status" value="1"/>
</dbReference>
<keyword evidence="13" id="KW-1185">Reference proteome</keyword>
<keyword evidence="6" id="KW-1015">Disulfide bond</keyword>
<evidence type="ECO:0000256" key="3">
    <source>
        <dbReference type="ARBA" id="ARBA00022729"/>
    </source>
</evidence>
<evidence type="ECO:0000256" key="4">
    <source>
        <dbReference type="ARBA" id="ARBA00022989"/>
    </source>
</evidence>